<feature type="transmembrane region" description="Helical" evidence="5">
    <location>
        <begin position="66"/>
        <end position="92"/>
    </location>
</feature>
<accession>A0AAN4ZLH7</accession>
<reference evidence="8" key="1">
    <citation type="submission" date="2022-10" db="EMBL/GenBank/DDBJ databases">
        <title>Genome assembly of Pristionchus species.</title>
        <authorList>
            <person name="Yoshida K."/>
            <person name="Sommer R.J."/>
        </authorList>
    </citation>
    <scope>NUCLEOTIDE SEQUENCE [LARGE SCALE GENOMIC DNA]</scope>
    <source>
        <strain evidence="8">RS5460</strain>
    </source>
</reference>
<protein>
    <recommendedName>
        <fullName evidence="6">G-protein coupled receptors family 1 profile domain-containing protein</fullName>
    </recommendedName>
</protein>
<dbReference type="InterPro" id="IPR017452">
    <property type="entry name" value="GPCR_Rhodpsn_7TM"/>
</dbReference>
<comment type="subcellular location">
    <subcellularLocation>
        <location evidence="1">Membrane</location>
    </subcellularLocation>
</comment>
<name>A0AAN4ZLH7_9BILA</name>
<sequence>MEEEEYVFEYTLDQLTFEYLFSSPSRYGDLVQFLMGVTLLLIAISLNILLFLVVMGSSTLRRNSSYYFVILMCLSDLVQLFISVYTAIYMTFRQAIMATPFSRFNQLIYFANDASYWTYVCTLAVVAVERMVCVAFPIDFKV</sequence>
<proteinExistence type="predicted"/>
<evidence type="ECO:0000259" key="6">
    <source>
        <dbReference type="PROSITE" id="PS50262"/>
    </source>
</evidence>
<evidence type="ECO:0000256" key="4">
    <source>
        <dbReference type="ARBA" id="ARBA00023136"/>
    </source>
</evidence>
<dbReference type="Proteomes" id="UP001328107">
    <property type="component" value="Unassembled WGS sequence"/>
</dbReference>
<keyword evidence="2 5" id="KW-0812">Transmembrane</keyword>
<dbReference type="SUPFAM" id="SSF81321">
    <property type="entry name" value="Family A G protein-coupled receptor-like"/>
    <property type="match status" value="1"/>
</dbReference>
<evidence type="ECO:0000256" key="2">
    <source>
        <dbReference type="ARBA" id="ARBA00022692"/>
    </source>
</evidence>
<organism evidence="7 8">
    <name type="scientific">Pristionchus mayeri</name>
    <dbReference type="NCBI Taxonomy" id="1317129"/>
    <lineage>
        <taxon>Eukaryota</taxon>
        <taxon>Metazoa</taxon>
        <taxon>Ecdysozoa</taxon>
        <taxon>Nematoda</taxon>
        <taxon>Chromadorea</taxon>
        <taxon>Rhabditida</taxon>
        <taxon>Rhabditina</taxon>
        <taxon>Diplogasteromorpha</taxon>
        <taxon>Diplogasteroidea</taxon>
        <taxon>Neodiplogasteridae</taxon>
        <taxon>Pristionchus</taxon>
    </lineage>
</organism>
<feature type="non-terminal residue" evidence="7">
    <location>
        <position position="142"/>
    </location>
</feature>
<dbReference type="AlphaFoldDB" id="A0AAN4ZLH7"/>
<feature type="transmembrane region" description="Helical" evidence="5">
    <location>
        <begin position="116"/>
        <end position="138"/>
    </location>
</feature>
<dbReference type="GO" id="GO:0016020">
    <property type="term" value="C:membrane"/>
    <property type="evidence" value="ECO:0007669"/>
    <property type="project" value="UniProtKB-SubCell"/>
</dbReference>
<feature type="domain" description="G-protein coupled receptors family 1 profile" evidence="6">
    <location>
        <begin position="46"/>
        <end position="142"/>
    </location>
</feature>
<gene>
    <name evidence="7" type="ORF">PMAYCL1PPCAC_13171</name>
</gene>
<dbReference type="EMBL" id="BTRK01000003">
    <property type="protein sequence ID" value="GMR42976.1"/>
    <property type="molecule type" value="Genomic_DNA"/>
</dbReference>
<feature type="transmembrane region" description="Helical" evidence="5">
    <location>
        <begin position="30"/>
        <end position="54"/>
    </location>
</feature>
<dbReference type="PROSITE" id="PS51300">
    <property type="entry name" value="NIRD"/>
    <property type="match status" value="1"/>
</dbReference>
<keyword evidence="4 5" id="KW-0472">Membrane</keyword>
<dbReference type="PROSITE" id="PS50262">
    <property type="entry name" value="G_PROTEIN_RECEP_F1_2"/>
    <property type="match status" value="1"/>
</dbReference>
<dbReference type="Gene3D" id="1.20.1070.10">
    <property type="entry name" value="Rhodopsin 7-helix transmembrane proteins"/>
    <property type="match status" value="1"/>
</dbReference>
<keyword evidence="3 5" id="KW-1133">Transmembrane helix</keyword>
<evidence type="ECO:0000313" key="7">
    <source>
        <dbReference type="EMBL" id="GMR42976.1"/>
    </source>
</evidence>
<evidence type="ECO:0000256" key="1">
    <source>
        <dbReference type="ARBA" id="ARBA00004370"/>
    </source>
</evidence>
<comment type="caution">
    <text evidence="7">The sequence shown here is derived from an EMBL/GenBank/DDBJ whole genome shotgun (WGS) entry which is preliminary data.</text>
</comment>
<evidence type="ECO:0000256" key="3">
    <source>
        <dbReference type="ARBA" id="ARBA00022989"/>
    </source>
</evidence>
<keyword evidence="8" id="KW-1185">Reference proteome</keyword>
<evidence type="ECO:0000313" key="8">
    <source>
        <dbReference type="Proteomes" id="UP001328107"/>
    </source>
</evidence>
<evidence type="ECO:0000256" key="5">
    <source>
        <dbReference type="SAM" id="Phobius"/>
    </source>
</evidence>